<organism evidence="2 3">
    <name type="scientific">Rodentibacter pneumotropicus</name>
    <dbReference type="NCBI Taxonomy" id="758"/>
    <lineage>
        <taxon>Bacteria</taxon>
        <taxon>Pseudomonadati</taxon>
        <taxon>Pseudomonadota</taxon>
        <taxon>Gammaproteobacteria</taxon>
        <taxon>Pasteurellales</taxon>
        <taxon>Pasteurellaceae</taxon>
        <taxon>Rodentibacter</taxon>
    </lineage>
</organism>
<comment type="caution">
    <text evidence="2">The sequence shown here is derived from an EMBL/GenBank/DDBJ whole genome shotgun (WGS) entry which is preliminary data.</text>
</comment>
<accession>A0AAW5LDF2</accession>
<evidence type="ECO:0000259" key="1">
    <source>
        <dbReference type="Pfam" id="PF03235"/>
    </source>
</evidence>
<name>A0AAW5LDF2_9PAST</name>
<dbReference type="RefSeq" id="WP_256891939.1">
    <property type="nucleotide sequence ID" value="NZ_JALJCU010000021.1"/>
</dbReference>
<dbReference type="Proteomes" id="UP001206350">
    <property type="component" value="Unassembled WGS sequence"/>
</dbReference>
<evidence type="ECO:0000313" key="2">
    <source>
        <dbReference type="EMBL" id="MCQ9121607.1"/>
    </source>
</evidence>
<reference evidence="2 3" key="1">
    <citation type="journal article" date="2022" name="Microbiol. Spectr.">
        <title>Microbiota of the Pregnant Mouse: Characterization of the Bacterial Communities in the Oral Cavity, Lung, Intestine, and Vagina through Culture and DNA Sequencing.</title>
        <authorList>
            <person name="Greenberg J.M."/>
            <person name="Romero R."/>
            <person name="Winters A.D."/>
            <person name="Galaz J."/>
            <person name="Garcia-Flores V."/>
            <person name="Arenas-Hernandez M."/>
            <person name="Panzer J."/>
            <person name="Shaffer Z."/>
            <person name="Kracht D.J."/>
            <person name="Gomez-Lopez N."/>
            <person name="Theis K.R."/>
        </authorList>
    </citation>
    <scope>NUCLEOTIDE SEQUENCE [LARGE SCALE GENOMIC DNA]</scope>
    <source>
        <strain evidence="2 3">MAC-C1-H1</strain>
    </source>
</reference>
<dbReference type="Pfam" id="PF03235">
    <property type="entry name" value="GmrSD_N"/>
    <property type="match status" value="1"/>
</dbReference>
<feature type="domain" description="GmrSD restriction endonucleases N-terminal" evidence="1">
    <location>
        <begin position="50"/>
        <end position="183"/>
    </location>
</feature>
<gene>
    <name evidence="2" type="ORF">MUU45_001157</name>
</gene>
<proteinExistence type="predicted"/>
<protein>
    <submittedName>
        <fullName evidence="2">DUF262 domain-containing protein</fullName>
    </submittedName>
</protein>
<dbReference type="PANTHER" id="PTHR39639:SF1">
    <property type="entry name" value="DUF262 DOMAIN-CONTAINING PROTEIN"/>
    <property type="match status" value="1"/>
</dbReference>
<dbReference type="InterPro" id="IPR004919">
    <property type="entry name" value="GmrSD_N"/>
</dbReference>
<keyword evidence="3" id="KW-1185">Reference proteome</keyword>
<dbReference type="AlphaFoldDB" id="A0AAW5LDF2"/>
<dbReference type="EMBL" id="JALJCU010000021">
    <property type="protein sequence ID" value="MCQ9121607.1"/>
    <property type="molecule type" value="Genomic_DNA"/>
</dbReference>
<dbReference type="PANTHER" id="PTHR39639">
    <property type="entry name" value="CHROMOSOME 16, WHOLE GENOME SHOTGUN SEQUENCE"/>
    <property type="match status" value="1"/>
</dbReference>
<sequence length="361" mass="42579">MSFLKENAKLELQNEELEQEIRDKQRMTSHDIREYPIGVIIDKFINGLEDNNAELFVPDYQRDFRWSIKQQREFIESILLNLPIPYLFVADNEGRLEIVDGSQRIRTLVDFVKNKFSLASLKYIPKANGLYFKDFPKVRQLRFLRKTLRMIELTEAVDEEARREIFARLNSGGSKLEPMEIRRGTNDGEFLKLIRELAQNELFHTLCPIGTSKKKKAEYDELVLRYFAYSENYLNFKHRVDSFLDEYVSYKENDFNKNELEYQFLTMLSFVEKYFKYGFKKNGTTKTVPRLRFEVIAAGTTLALAKNPQLVPPPTEEWLESDKFLAHIRSDASNSKPKVKARIEFVRDKLLGNKKENELYS</sequence>
<evidence type="ECO:0000313" key="3">
    <source>
        <dbReference type="Proteomes" id="UP001206350"/>
    </source>
</evidence>